<dbReference type="EMBL" id="AP026073">
    <property type="protein sequence ID" value="BDM70786.1"/>
    <property type="molecule type" value="Genomic_DNA"/>
</dbReference>
<name>A0ABN6QYF5_STRNI</name>
<dbReference type="InterPro" id="IPR016039">
    <property type="entry name" value="Thiolase-like"/>
</dbReference>
<proteinExistence type="predicted"/>
<accession>A0ABN6QYF5</accession>
<evidence type="ECO:0000313" key="1">
    <source>
        <dbReference type="EMBL" id="BDM70786.1"/>
    </source>
</evidence>
<reference evidence="1" key="1">
    <citation type="submission" date="2022-06" db="EMBL/GenBank/DDBJ databases">
        <title>Complete genome sequence of Streptomyces nigrescens HEK616.</title>
        <authorList>
            <person name="Asamizu S."/>
            <person name="Onaka H."/>
        </authorList>
    </citation>
    <scope>NUCLEOTIDE SEQUENCE</scope>
    <source>
        <strain evidence="1">HEK616</strain>
    </source>
</reference>
<organism evidence="1 2">
    <name type="scientific">Streptomyces nigrescens</name>
    <dbReference type="NCBI Taxonomy" id="1920"/>
    <lineage>
        <taxon>Bacteria</taxon>
        <taxon>Bacillati</taxon>
        <taxon>Actinomycetota</taxon>
        <taxon>Actinomycetes</taxon>
        <taxon>Kitasatosporales</taxon>
        <taxon>Streptomycetaceae</taxon>
        <taxon>Streptomyces</taxon>
    </lineage>
</organism>
<dbReference type="Proteomes" id="UP001059597">
    <property type="component" value="Chromosome"/>
</dbReference>
<protein>
    <submittedName>
        <fullName evidence="1">Uncharacterized protein</fullName>
    </submittedName>
</protein>
<evidence type="ECO:0000313" key="2">
    <source>
        <dbReference type="Proteomes" id="UP001059597"/>
    </source>
</evidence>
<dbReference type="RefSeq" id="WP_261954476.1">
    <property type="nucleotide sequence ID" value="NZ_AP026073.1"/>
</dbReference>
<gene>
    <name evidence="1" type="ORF">HEK616_42730</name>
</gene>
<dbReference type="Gene3D" id="3.40.47.10">
    <property type="match status" value="1"/>
</dbReference>
<dbReference type="SUPFAM" id="SSF53901">
    <property type="entry name" value="Thiolase-like"/>
    <property type="match status" value="1"/>
</dbReference>
<sequence>MAVHGGNLEGGVRISDGSAALSDAPYPPLDALHRAIQAARRALHDSAVGPGDLDAIIYVVRRRQVPPRWQSARVAYALGAREDIAALDIPGSRAAQCMAAALSVPGGPVRRVLIVEAEGTARPSASLVTG</sequence>
<keyword evidence="2" id="KW-1185">Reference proteome</keyword>